<dbReference type="NCBIfam" id="NF004790">
    <property type="entry name" value="PRK06136.1"/>
    <property type="match status" value="1"/>
</dbReference>
<protein>
    <recommendedName>
        <fullName evidence="2">uroporphyrinogen-III C-methyltransferase</fullName>
        <ecNumber evidence="2">2.1.1.107</ecNumber>
    </recommendedName>
</protein>
<dbReference type="PANTHER" id="PTHR45790:SF3">
    <property type="entry name" value="S-ADENOSYL-L-METHIONINE-DEPENDENT UROPORPHYRINOGEN III METHYLTRANSFERASE, CHLOROPLASTIC"/>
    <property type="match status" value="1"/>
</dbReference>
<dbReference type="GO" id="GO:0019354">
    <property type="term" value="P:siroheme biosynthetic process"/>
    <property type="evidence" value="ECO:0007669"/>
    <property type="project" value="InterPro"/>
</dbReference>
<comment type="caution">
    <text evidence="10">The sequence shown here is derived from an EMBL/GenBank/DDBJ whole genome shotgun (WGS) entry which is preliminary data.</text>
</comment>
<dbReference type="InterPro" id="IPR006366">
    <property type="entry name" value="CobA/CysG_C"/>
</dbReference>
<evidence type="ECO:0000256" key="1">
    <source>
        <dbReference type="ARBA" id="ARBA00005879"/>
    </source>
</evidence>
<dbReference type="AlphaFoldDB" id="A0A841K235"/>
<accession>A0A841K235</accession>
<dbReference type="EMBL" id="JACHEK010000008">
    <property type="protein sequence ID" value="MBB6145999.1"/>
    <property type="molecule type" value="Genomic_DNA"/>
</dbReference>
<dbReference type="GO" id="GO:0032259">
    <property type="term" value="P:methylation"/>
    <property type="evidence" value="ECO:0007669"/>
    <property type="project" value="UniProtKB-KW"/>
</dbReference>
<evidence type="ECO:0000313" key="10">
    <source>
        <dbReference type="EMBL" id="MBB6145999.1"/>
    </source>
</evidence>
<keyword evidence="6" id="KW-0627">Porphyrin biosynthesis</keyword>
<evidence type="ECO:0000256" key="8">
    <source>
        <dbReference type="RuleBase" id="RU003960"/>
    </source>
</evidence>
<dbReference type="InterPro" id="IPR003043">
    <property type="entry name" value="Uropor_MeTrfase_CS"/>
</dbReference>
<dbReference type="Gene3D" id="3.40.1010.10">
    <property type="entry name" value="Cobalt-precorrin-4 Transmethylase, Domain 1"/>
    <property type="match status" value="1"/>
</dbReference>
<reference evidence="10 11" key="1">
    <citation type="submission" date="2020-08" db="EMBL/GenBank/DDBJ databases">
        <title>Genomic Encyclopedia of Type Strains, Phase IV (KMG-IV): sequencing the most valuable type-strain genomes for metagenomic binning, comparative biology and taxonomic classification.</title>
        <authorList>
            <person name="Goeker M."/>
        </authorList>
    </citation>
    <scope>NUCLEOTIDE SEQUENCE [LARGE SCALE GENOMIC DNA]</scope>
    <source>
        <strain evidence="10 11">DSM 103733</strain>
    </source>
</reference>
<proteinExistence type="inferred from homology"/>
<dbReference type="PROSITE" id="PS00839">
    <property type="entry name" value="SUMT_1"/>
    <property type="match status" value="1"/>
</dbReference>
<keyword evidence="11" id="KW-1185">Reference proteome</keyword>
<dbReference type="GO" id="GO:0004851">
    <property type="term" value="F:uroporphyrin-III C-methyltransferase activity"/>
    <property type="evidence" value="ECO:0007669"/>
    <property type="project" value="UniProtKB-EC"/>
</dbReference>
<dbReference type="Gene3D" id="3.30.950.10">
    <property type="entry name" value="Methyltransferase, Cobalt-precorrin-4 Transmethylase, Domain 2"/>
    <property type="match status" value="1"/>
</dbReference>
<evidence type="ECO:0000256" key="6">
    <source>
        <dbReference type="ARBA" id="ARBA00023244"/>
    </source>
</evidence>
<evidence type="ECO:0000256" key="4">
    <source>
        <dbReference type="ARBA" id="ARBA00022679"/>
    </source>
</evidence>
<keyword evidence="5" id="KW-0949">S-adenosyl-L-methionine</keyword>
<evidence type="ECO:0000256" key="2">
    <source>
        <dbReference type="ARBA" id="ARBA00012162"/>
    </source>
</evidence>
<evidence type="ECO:0000256" key="3">
    <source>
        <dbReference type="ARBA" id="ARBA00022603"/>
    </source>
</evidence>
<dbReference type="Pfam" id="PF00590">
    <property type="entry name" value="TP_methylase"/>
    <property type="match status" value="1"/>
</dbReference>
<dbReference type="Proteomes" id="UP000538666">
    <property type="component" value="Unassembled WGS sequence"/>
</dbReference>
<dbReference type="InterPro" id="IPR000878">
    <property type="entry name" value="4pyrrol_Mease"/>
</dbReference>
<name>A0A841K235_9BACT</name>
<keyword evidence="4 8" id="KW-0808">Transferase</keyword>
<dbReference type="RefSeq" id="WP_050060994.1">
    <property type="nucleotide sequence ID" value="NZ_JACHEK010000008.1"/>
</dbReference>
<organism evidence="10 11">
    <name type="scientific">Silvibacterium bohemicum</name>
    <dbReference type="NCBI Taxonomy" id="1577686"/>
    <lineage>
        <taxon>Bacteria</taxon>
        <taxon>Pseudomonadati</taxon>
        <taxon>Acidobacteriota</taxon>
        <taxon>Terriglobia</taxon>
        <taxon>Terriglobales</taxon>
        <taxon>Acidobacteriaceae</taxon>
        <taxon>Silvibacterium</taxon>
    </lineage>
</organism>
<comment type="similarity">
    <text evidence="1 8">Belongs to the precorrin methyltransferase family.</text>
</comment>
<dbReference type="CDD" id="cd11642">
    <property type="entry name" value="SUMT"/>
    <property type="match status" value="1"/>
</dbReference>
<dbReference type="InterPro" id="IPR014776">
    <property type="entry name" value="4pyrrole_Mease_sub2"/>
</dbReference>
<dbReference type="EC" id="2.1.1.107" evidence="2"/>
<evidence type="ECO:0000313" key="11">
    <source>
        <dbReference type="Proteomes" id="UP000538666"/>
    </source>
</evidence>
<dbReference type="OrthoDB" id="9815856at2"/>
<gene>
    <name evidence="10" type="ORF">HNQ77_003969</name>
</gene>
<dbReference type="InterPro" id="IPR035996">
    <property type="entry name" value="4pyrrol_Methylase_sf"/>
</dbReference>
<sequence>MTTGESPSGARKGVVYLVGAGPGDPDLLTVKALRLLGSADIVLNDDLVPPAILALAGPRCLTVNVGKRCGTKKITQAEINQLMVEKAAQGFSVVRLKAGDPLVFGRAAEEMDALRAAGIPFEIVPGITTAFAAAAALECSLTDRRASSSIVFSSGHHASEAPEALKPNEPTRIVYMPGRDFTTLAAEWTASGLPPSFPCIAISRVAQPDQQITIATLGALSNTDPGPAPVLLLAGWVFQNVQVGTPEFDAILENLAEDRPAIES</sequence>
<dbReference type="PROSITE" id="PS00840">
    <property type="entry name" value="SUMT_2"/>
    <property type="match status" value="1"/>
</dbReference>
<evidence type="ECO:0000256" key="5">
    <source>
        <dbReference type="ARBA" id="ARBA00022691"/>
    </source>
</evidence>
<dbReference type="NCBIfam" id="TIGR01469">
    <property type="entry name" value="cobA_cysG_Cterm"/>
    <property type="match status" value="1"/>
</dbReference>
<evidence type="ECO:0000256" key="7">
    <source>
        <dbReference type="ARBA" id="ARBA00025705"/>
    </source>
</evidence>
<dbReference type="PANTHER" id="PTHR45790">
    <property type="entry name" value="SIROHEME SYNTHASE-RELATED"/>
    <property type="match status" value="1"/>
</dbReference>
<dbReference type="FunFam" id="3.40.1010.10:FF:000001">
    <property type="entry name" value="Siroheme synthase"/>
    <property type="match status" value="1"/>
</dbReference>
<evidence type="ECO:0000259" key="9">
    <source>
        <dbReference type="Pfam" id="PF00590"/>
    </source>
</evidence>
<dbReference type="InterPro" id="IPR050161">
    <property type="entry name" value="Siro_Cobalamin_biosynth"/>
</dbReference>
<dbReference type="SUPFAM" id="SSF53790">
    <property type="entry name" value="Tetrapyrrole methylase"/>
    <property type="match status" value="1"/>
</dbReference>
<feature type="domain" description="Tetrapyrrole methylase" evidence="9">
    <location>
        <begin position="15"/>
        <end position="220"/>
    </location>
</feature>
<keyword evidence="3 8" id="KW-0489">Methyltransferase</keyword>
<comment type="pathway">
    <text evidence="7">Porphyrin-containing compound metabolism; siroheme biosynthesis; precorrin-2 from uroporphyrinogen III: step 1/1.</text>
</comment>
<dbReference type="InterPro" id="IPR014777">
    <property type="entry name" value="4pyrrole_Mease_sub1"/>
</dbReference>